<feature type="transmembrane region" description="Helical" evidence="2">
    <location>
        <begin position="141"/>
        <end position="160"/>
    </location>
</feature>
<evidence type="ECO:0000313" key="3">
    <source>
        <dbReference type="EMBL" id="EED86597.1"/>
    </source>
</evidence>
<dbReference type="HOGENOM" id="CLU_304959_0_0_1"/>
<protein>
    <submittedName>
        <fullName evidence="3">Uncharacterized protein</fullName>
    </submittedName>
</protein>
<feature type="transmembrane region" description="Helical" evidence="2">
    <location>
        <begin position="677"/>
        <end position="700"/>
    </location>
</feature>
<reference evidence="3 4" key="1">
    <citation type="journal article" date="2004" name="Science">
        <title>The genome of the diatom Thalassiosira pseudonana: ecology, evolution, and metabolism.</title>
        <authorList>
            <person name="Armbrust E.V."/>
            <person name="Berges J.A."/>
            <person name="Bowler C."/>
            <person name="Green B.R."/>
            <person name="Martinez D."/>
            <person name="Putnam N.H."/>
            <person name="Zhou S."/>
            <person name="Allen A.E."/>
            <person name="Apt K.E."/>
            <person name="Bechner M."/>
            <person name="Brzezinski M.A."/>
            <person name="Chaal B.K."/>
            <person name="Chiovitti A."/>
            <person name="Davis A.K."/>
            <person name="Demarest M.S."/>
            <person name="Detter J.C."/>
            <person name="Glavina T."/>
            <person name="Goodstein D."/>
            <person name="Hadi M.Z."/>
            <person name="Hellsten U."/>
            <person name="Hildebrand M."/>
            <person name="Jenkins B.D."/>
            <person name="Jurka J."/>
            <person name="Kapitonov V.V."/>
            <person name="Kroger N."/>
            <person name="Lau W.W."/>
            <person name="Lane T.W."/>
            <person name="Larimer F.W."/>
            <person name="Lippmeier J.C."/>
            <person name="Lucas S."/>
            <person name="Medina M."/>
            <person name="Montsant A."/>
            <person name="Obornik M."/>
            <person name="Parker M.S."/>
            <person name="Palenik B."/>
            <person name="Pazour G.J."/>
            <person name="Richardson P.M."/>
            <person name="Rynearson T.A."/>
            <person name="Saito M.A."/>
            <person name="Schwartz D.C."/>
            <person name="Thamatrakoln K."/>
            <person name="Valentin K."/>
            <person name="Vardi A."/>
            <person name="Wilkerson F.P."/>
            <person name="Rokhsar D.S."/>
        </authorList>
    </citation>
    <scope>NUCLEOTIDE SEQUENCE [LARGE SCALE GENOMIC DNA]</scope>
    <source>
        <strain evidence="3 4">CCMP1335</strain>
    </source>
</reference>
<dbReference type="Proteomes" id="UP000001449">
    <property type="component" value="Unassembled WGS sequence"/>
</dbReference>
<dbReference type="AlphaFoldDB" id="B8LDL0"/>
<feature type="compositionally biased region" description="Low complexity" evidence="1">
    <location>
        <begin position="59"/>
        <end position="73"/>
    </location>
</feature>
<keyword evidence="4" id="KW-1185">Reference proteome</keyword>
<dbReference type="KEGG" id="tps:THAPSDRAFT_25511"/>
<keyword evidence="2" id="KW-0812">Transmembrane</keyword>
<organism evidence="3 4">
    <name type="scientific">Thalassiosira pseudonana</name>
    <name type="common">Marine diatom</name>
    <name type="synonym">Cyclotella nana</name>
    <dbReference type="NCBI Taxonomy" id="35128"/>
    <lineage>
        <taxon>Eukaryota</taxon>
        <taxon>Sar</taxon>
        <taxon>Stramenopiles</taxon>
        <taxon>Ochrophyta</taxon>
        <taxon>Bacillariophyta</taxon>
        <taxon>Coscinodiscophyceae</taxon>
        <taxon>Thalassiosirophycidae</taxon>
        <taxon>Thalassiosirales</taxon>
        <taxon>Thalassiosiraceae</taxon>
        <taxon>Thalassiosira</taxon>
    </lineage>
</organism>
<feature type="transmembrane region" description="Helical" evidence="2">
    <location>
        <begin position="751"/>
        <end position="774"/>
    </location>
</feature>
<dbReference type="RefSeq" id="XP_002297129.1">
    <property type="nucleotide sequence ID" value="XM_002297093.1"/>
</dbReference>
<keyword evidence="2" id="KW-1133">Transmembrane helix</keyword>
<dbReference type="GeneID" id="7444361"/>
<evidence type="ECO:0000313" key="4">
    <source>
        <dbReference type="Proteomes" id="UP000001449"/>
    </source>
</evidence>
<feature type="region of interest" description="Disordered" evidence="1">
    <location>
        <begin position="1"/>
        <end position="95"/>
    </location>
</feature>
<accession>B8LDL0</accession>
<proteinExistence type="predicted"/>
<keyword evidence="2" id="KW-0472">Membrane</keyword>
<feature type="transmembrane region" description="Helical" evidence="2">
    <location>
        <begin position="712"/>
        <end position="731"/>
    </location>
</feature>
<dbReference type="EMBL" id="DS999420">
    <property type="protein sequence ID" value="EED86597.1"/>
    <property type="molecule type" value="Genomic_DNA"/>
</dbReference>
<reference evidence="3 4" key="2">
    <citation type="journal article" date="2008" name="Nature">
        <title>The Phaeodactylum genome reveals the evolutionary history of diatom genomes.</title>
        <authorList>
            <person name="Bowler C."/>
            <person name="Allen A.E."/>
            <person name="Badger J.H."/>
            <person name="Grimwood J."/>
            <person name="Jabbari K."/>
            <person name="Kuo A."/>
            <person name="Maheswari U."/>
            <person name="Martens C."/>
            <person name="Maumus F."/>
            <person name="Otillar R.P."/>
            <person name="Rayko E."/>
            <person name="Salamov A."/>
            <person name="Vandepoele K."/>
            <person name="Beszteri B."/>
            <person name="Gruber A."/>
            <person name="Heijde M."/>
            <person name="Katinka M."/>
            <person name="Mock T."/>
            <person name="Valentin K."/>
            <person name="Verret F."/>
            <person name="Berges J.A."/>
            <person name="Brownlee C."/>
            <person name="Cadoret J.P."/>
            <person name="Chiovitti A."/>
            <person name="Choi C.J."/>
            <person name="Coesel S."/>
            <person name="De Martino A."/>
            <person name="Detter J.C."/>
            <person name="Durkin C."/>
            <person name="Falciatore A."/>
            <person name="Fournet J."/>
            <person name="Haruta M."/>
            <person name="Huysman M.J."/>
            <person name="Jenkins B.D."/>
            <person name="Jiroutova K."/>
            <person name="Jorgensen R.E."/>
            <person name="Joubert Y."/>
            <person name="Kaplan A."/>
            <person name="Kroger N."/>
            <person name="Kroth P.G."/>
            <person name="La Roche J."/>
            <person name="Lindquist E."/>
            <person name="Lommer M."/>
            <person name="Martin-Jezequel V."/>
            <person name="Lopez P.J."/>
            <person name="Lucas S."/>
            <person name="Mangogna M."/>
            <person name="McGinnis K."/>
            <person name="Medlin L.K."/>
            <person name="Montsant A."/>
            <person name="Oudot-Le Secq M.P."/>
            <person name="Napoli C."/>
            <person name="Obornik M."/>
            <person name="Parker M.S."/>
            <person name="Petit J.L."/>
            <person name="Porcel B.M."/>
            <person name="Poulsen N."/>
            <person name="Robison M."/>
            <person name="Rychlewski L."/>
            <person name="Rynearson T.A."/>
            <person name="Schmutz J."/>
            <person name="Shapiro H."/>
            <person name="Siaut M."/>
            <person name="Stanley M."/>
            <person name="Sussman M.R."/>
            <person name="Taylor A.R."/>
            <person name="Vardi A."/>
            <person name="von Dassow P."/>
            <person name="Vyverman W."/>
            <person name="Willis A."/>
            <person name="Wyrwicz L.S."/>
            <person name="Rokhsar D.S."/>
            <person name="Weissenbach J."/>
            <person name="Armbrust E.V."/>
            <person name="Green B.R."/>
            <person name="Van de Peer Y."/>
            <person name="Grigoriev I.V."/>
        </authorList>
    </citation>
    <scope>NUCLEOTIDE SEQUENCE [LARGE SCALE GENOMIC DNA]</scope>
    <source>
        <strain evidence="3 4">CCMP1335</strain>
    </source>
</reference>
<evidence type="ECO:0000256" key="1">
    <source>
        <dbReference type="SAM" id="MobiDB-lite"/>
    </source>
</evidence>
<dbReference type="PaxDb" id="35128-Thaps25511"/>
<feature type="transmembrane region" description="Helical" evidence="2">
    <location>
        <begin position="794"/>
        <end position="813"/>
    </location>
</feature>
<feature type="compositionally biased region" description="Acidic residues" evidence="1">
    <location>
        <begin position="78"/>
        <end position="89"/>
    </location>
</feature>
<gene>
    <name evidence="3" type="ORF">THAPSDRAFT_25511</name>
</gene>
<name>B8LDL0_THAPS</name>
<feature type="transmembrane region" description="Helical" evidence="2">
    <location>
        <begin position="819"/>
        <end position="842"/>
    </location>
</feature>
<sequence length="974" mass="106788">MGKSTEALYSPANTDGPIRGYRDVPTNEAEGEGSIFDWGESGTASNSSKSVGGGGTRGGVASDFDADADVSFSPISLEDNDDDGDSTDEDTTRLRSNNKLNQRVFDSTCYDNDDTRIFVGGGWGRHGPTSSGRSRSPMCKLMVMVVAFVGSVIGFGYLGYEAGQPVLIHDGSTAESGDSGSTDLHHHTKGEEWLEWVEHPKEHLHVPDIHWPHHIVSDKKNNGNNGRSSNFPPMSQTQLLKLSEHIFQSCSERSLLTIPGRDACIQACHGRYCCFEKDAEYGSCVTEPNSYCFAFAACENAIMDFAMSNVNTKVEENERFNSHDGMLKSLDVKLLEATCDEGSIATLDGIRDCTAFCQHHLCCFSEDDTENCRDDHPGECQAYESCKILVDRPDAPIPIGEGSIQSPGNNDFAGSVVIANPPPSSSSAAQDVGAIRTAVNAVCDVNEVKAGDDSWVTACHALCANYLCCFSTIGTQSNCRDVYGNAVCNAYSGCSVLHGDESAVSNSIVLPSPPPPPKKYVPHRPEVQNQQIFPDDVKEVNEVCTNRVQYDITLRDSCQRHSYRLSMGRSLLALATLVVRLLGSTNANMAPYTTAAGRPAFAPLVGCKPGLSTSTQCPIRMDCYRDANFEKGGRCDCNPLFGRIPKPLLFDDNEFDDGFTTNDCTGHHLANAVHGGFFLMGVILSLAFLYTSIAVIYELVRVKALKWNATAYSLLWMTYSMFGVLCVDLIYMTNTWGADKIEYWYNSRSALFIYVIIPGSIIVDFEIGVTWIDLYDRTQKMSKSSSKRLKALKIFLRLVAFTISWGFLIWVTLGGTIHLLVSALMPSAVGIIFIIIAGNLIVKTLCPDKKDQSNPNWKVAEAIRRAVKYAVGSKTLEIIALLGMAVTPRHPQLGYTYAIFNTLYFWATNFRQWGWLHYLIYGSRKHLKRYATENASAYFGFSTIGLNKTLTRVSSAMSTTSSRSTAAPSTVEKD</sequence>
<dbReference type="InParanoid" id="B8LDL0"/>
<evidence type="ECO:0000256" key="2">
    <source>
        <dbReference type="SAM" id="Phobius"/>
    </source>
</evidence>